<dbReference type="Pfam" id="PF02518">
    <property type="entry name" value="HATPase_c"/>
    <property type="match status" value="1"/>
</dbReference>
<keyword evidence="15" id="KW-0175">Coiled coil</keyword>
<evidence type="ECO:0000256" key="7">
    <source>
        <dbReference type="ARBA" id="ARBA00022679"/>
    </source>
</evidence>
<reference evidence="18 19" key="1">
    <citation type="submission" date="2015-11" db="EMBL/GenBank/DDBJ databases">
        <title>Description and complete genome sequence of a novel strain predominating in hypersaline microbial mats and representing a new family of the Bacteriodetes phylum.</title>
        <authorList>
            <person name="Spring S."/>
            <person name="Bunk B."/>
            <person name="Sproer C."/>
            <person name="Klenk H.-P."/>
        </authorList>
    </citation>
    <scope>NUCLEOTIDE SEQUENCE [LARGE SCALE GENOMIC DNA]</scope>
    <source>
        <strain evidence="18 19">L21-Spi-D4</strain>
    </source>
</reference>
<dbReference type="EC" id="2.7.13.3" evidence="4"/>
<dbReference type="EMBL" id="CP013118">
    <property type="protein sequence ID" value="ALO14686.1"/>
    <property type="molecule type" value="Genomic_DNA"/>
</dbReference>
<evidence type="ECO:0000256" key="5">
    <source>
        <dbReference type="ARBA" id="ARBA00022475"/>
    </source>
</evidence>
<dbReference type="SUPFAM" id="SSF55785">
    <property type="entry name" value="PYP-like sensor domain (PAS domain)"/>
    <property type="match status" value="2"/>
</dbReference>
<keyword evidence="12" id="KW-1133">Transmembrane helix</keyword>
<dbReference type="RefSeq" id="WP_057952206.1">
    <property type="nucleotide sequence ID" value="NZ_CP013118.1"/>
</dbReference>
<dbReference type="KEGG" id="blq:L21SP5_01019"/>
<evidence type="ECO:0000259" key="17">
    <source>
        <dbReference type="PROSITE" id="PS50112"/>
    </source>
</evidence>
<evidence type="ECO:0000313" key="19">
    <source>
        <dbReference type="Proteomes" id="UP000064893"/>
    </source>
</evidence>
<proteinExistence type="predicted"/>
<keyword evidence="6" id="KW-0597">Phosphoprotein</keyword>
<evidence type="ECO:0000256" key="13">
    <source>
        <dbReference type="ARBA" id="ARBA00023012"/>
    </source>
</evidence>
<keyword evidence="10 18" id="KW-0418">Kinase</keyword>
<dbReference type="InterPro" id="IPR036097">
    <property type="entry name" value="HisK_dim/P_sf"/>
</dbReference>
<dbReference type="FunFam" id="3.30.565.10:FF:000023">
    <property type="entry name" value="PAS domain-containing sensor histidine kinase"/>
    <property type="match status" value="1"/>
</dbReference>
<keyword evidence="8" id="KW-0812">Transmembrane</keyword>
<dbReference type="SMART" id="SM00086">
    <property type="entry name" value="PAC"/>
    <property type="match status" value="2"/>
</dbReference>
<comment type="catalytic activity">
    <reaction evidence="1">
        <text>ATP + protein L-histidine = ADP + protein N-phospho-L-histidine.</text>
        <dbReference type="EC" id="2.7.13.3"/>
    </reaction>
</comment>
<dbReference type="GO" id="GO:0000156">
    <property type="term" value="F:phosphorelay response regulator activity"/>
    <property type="evidence" value="ECO:0007669"/>
    <property type="project" value="TreeGrafter"/>
</dbReference>
<keyword evidence="14" id="KW-0472">Membrane</keyword>
<dbReference type="PROSITE" id="PS50112">
    <property type="entry name" value="PAS"/>
    <property type="match status" value="2"/>
</dbReference>
<accession>A0A0S2HXC0</accession>
<dbReference type="SMART" id="SM00388">
    <property type="entry name" value="HisKA"/>
    <property type="match status" value="1"/>
</dbReference>
<organism evidence="18 19">
    <name type="scientific">Salinivirga cyanobacteriivorans</name>
    <dbReference type="NCBI Taxonomy" id="1307839"/>
    <lineage>
        <taxon>Bacteria</taxon>
        <taxon>Pseudomonadati</taxon>
        <taxon>Bacteroidota</taxon>
        <taxon>Bacteroidia</taxon>
        <taxon>Bacteroidales</taxon>
        <taxon>Salinivirgaceae</taxon>
        <taxon>Salinivirga</taxon>
    </lineage>
</organism>
<dbReference type="SMART" id="SM00091">
    <property type="entry name" value="PAS"/>
    <property type="match status" value="3"/>
</dbReference>
<dbReference type="GO" id="GO:0000155">
    <property type="term" value="F:phosphorelay sensor kinase activity"/>
    <property type="evidence" value="ECO:0007669"/>
    <property type="project" value="InterPro"/>
</dbReference>
<evidence type="ECO:0000256" key="15">
    <source>
        <dbReference type="SAM" id="Coils"/>
    </source>
</evidence>
<dbReference type="SUPFAM" id="SSF55874">
    <property type="entry name" value="ATPase domain of HSP90 chaperone/DNA topoisomerase II/histidine kinase"/>
    <property type="match status" value="1"/>
</dbReference>
<dbReference type="CDD" id="cd00130">
    <property type="entry name" value="PAS"/>
    <property type="match status" value="2"/>
</dbReference>
<evidence type="ECO:0000256" key="11">
    <source>
        <dbReference type="ARBA" id="ARBA00022840"/>
    </source>
</evidence>
<evidence type="ECO:0000313" key="18">
    <source>
        <dbReference type="EMBL" id="ALO14686.1"/>
    </source>
</evidence>
<dbReference type="SMART" id="SM00387">
    <property type="entry name" value="HATPase_c"/>
    <property type="match status" value="1"/>
</dbReference>
<dbReference type="InterPro" id="IPR000014">
    <property type="entry name" value="PAS"/>
</dbReference>
<feature type="coiled-coil region" evidence="15">
    <location>
        <begin position="280"/>
        <end position="321"/>
    </location>
</feature>
<protein>
    <recommendedName>
        <fullName evidence="4">histidine kinase</fullName>
        <ecNumber evidence="4">2.7.13.3</ecNumber>
    </recommendedName>
</protein>
<dbReference type="NCBIfam" id="TIGR00229">
    <property type="entry name" value="sensory_box"/>
    <property type="match status" value="2"/>
</dbReference>
<dbReference type="PRINTS" id="PR00344">
    <property type="entry name" value="BCTRLSENSOR"/>
</dbReference>
<keyword evidence="11" id="KW-0067">ATP-binding</keyword>
<gene>
    <name evidence="18" type="primary">divJ_2</name>
    <name evidence="18" type="ORF">L21SP5_01019</name>
</gene>
<evidence type="ECO:0000256" key="9">
    <source>
        <dbReference type="ARBA" id="ARBA00022741"/>
    </source>
</evidence>
<name>A0A0S2HXC0_9BACT</name>
<dbReference type="PROSITE" id="PS50109">
    <property type="entry name" value="HIS_KIN"/>
    <property type="match status" value="1"/>
</dbReference>
<keyword evidence="19" id="KW-1185">Reference proteome</keyword>
<dbReference type="PANTHER" id="PTHR42878">
    <property type="entry name" value="TWO-COMPONENT HISTIDINE KINASE"/>
    <property type="match status" value="1"/>
</dbReference>
<dbReference type="GO" id="GO:0030295">
    <property type="term" value="F:protein kinase activator activity"/>
    <property type="evidence" value="ECO:0007669"/>
    <property type="project" value="TreeGrafter"/>
</dbReference>
<dbReference type="CDD" id="cd00082">
    <property type="entry name" value="HisKA"/>
    <property type="match status" value="1"/>
</dbReference>
<evidence type="ECO:0000256" key="4">
    <source>
        <dbReference type="ARBA" id="ARBA00012438"/>
    </source>
</evidence>
<feature type="domain" description="PAS" evidence="17">
    <location>
        <begin position="318"/>
        <end position="355"/>
    </location>
</feature>
<evidence type="ECO:0000256" key="6">
    <source>
        <dbReference type="ARBA" id="ARBA00022553"/>
    </source>
</evidence>
<dbReference type="InterPro" id="IPR036890">
    <property type="entry name" value="HATPase_C_sf"/>
</dbReference>
<dbReference type="InterPro" id="IPR035965">
    <property type="entry name" value="PAS-like_dom_sf"/>
</dbReference>
<dbReference type="GO" id="GO:0005886">
    <property type="term" value="C:plasma membrane"/>
    <property type="evidence" value="ECO:0007669"/>
    <property type="project" value="UniProtKB-SubCell"/>
</dbReference>
<dbReference type="GO" id="GO:0005524">
    <property type="term" value="F:ATP binding"/>
    <property type="evidence" value="ECO:0007669"/>
    <property type="project" value="UniProtKB-KW"/>
</dbReference>
<dbReference type="InterPro" id="IPR005467">
    <property type="entry name" value="His_kinase_dom"/>
</dbReference>
<dbReference type="SUPFAM" id="SSF47384">
    <property type="entry name" value="Homodimeric domain of signal transducing histidine kinase"/>
    <property type="match status" value="1"/>
</dbReference>
<dbReference type="Pfam" id="PF13188">
    <property type="entry name" value="PAS_8"/>
    <property type="match status" value="1"/>
</dbReference>
<dbReference type="Pfam" id="PF13426">
    <property type="entry name" value="PAS_9"/>
    <property type="match status" value="2"/>
</dbReference>
<evidence type="ECO:0000256" key="14">
    <source>
        <dbReference type="ARBA" id="ARBA00023136"/>
    </source>
</evidence>
<dbReference type="InterPro" id="IPR001610">
    <property type="entry name" value="PAC"/>
</dbReference>
<evidence type="ECO:0000259" key="16">
    <source>
        <dbReference type="PROSITE" id="PS50109"/>
    </source>
</evidence>
<evidence type="ECO:0000256" key="2">
    <source>
        <dbReference type="ARBA" id="ARBA00004141"/>
    </source>
</evidence>
<keyword evidence="7 18" id="KW-0808">Transferase</keyword>
<keyword evidence="5" id="KW-1003">Cell membrane</keyword>
<evidence type="ECO:0000256" key="10">
    <source>
        <dbReference type="ARBA" id="ARBA00022777"/>
    </source>
</evidence>
<evidence type="ECO:0000256" key="8">
    <source>
        <dbReference type="ARBA" id="ARBA00022692"/>
    </source>
</evidence>
<dbReference type="Gene3D" id="3.30.565.10">
    <property type="entry name" value="Histidine kinase-like ATPase, C-terminal domain"/>
    <property type="match status" value="1"/>
</dbReference>
<dbReference type="InterPro" id="IPR004358">
    <property type="entry name" value="Sig_transdc_His_kin-like_C"/>
</dbReference>
<dbReference type="Gene3D" id="1.10.287.130">
    <property type="match status" value="1"/>
</dbReference>
<evidence type="ECO:0000256" key="3">
    <source>
        <dbReference type="ARBA" id="ARBA00004236"/>
    </source>
</evidence>
<dbReference type="InterPro" id="IPR050351">
    <property type="entry name" value="BphY/WalK/GraS-like"/>
</dbReference>
<comment type="subcellular location">
    <subcellularLocation>
        <location evidence="3">Cell membrane</location>
    </subcellularLocation>
    <subcellularLocation>
        <location evidence="2">Membrane</location>
        <topology evidence="2">Multi-pass membrane protein</topology>
    </subcellularLocation>
</comment>
<dbReference type="STRING" id="1307839.L21SP5_01019"/>
<dbReference type="Pfam" id="PF00512">
    <property type="entry name" value="HisKA"/>
    <property type="match status" value="1"/>
</dbReference>
<feature type="domain" description="PAS" evidence="17">
    <location>
        <begin position="158"/>
        <end position="204"/>
    </location>
</feature>
<dbReference type="PANTHER" id="PTHR42878:SF7">
    <property type="entry name" value="SENSOR HISTIDINE KINASE GLRK"/>
    <property type="match status" value="1"/>
</dbReference>
<feature type="domain" description="Histidine kinase" evidence="16">
    <location>
        <begin position="462"/>
        <end position="679"/>
    </location>
</feature>
<dbReference type="Gene3D" id="3.30.450.20">
    <property type="entry name" value="PAS domain"/>
    <property type="match status" value="3"/>
</dbReference>
<dbReference type="Proteomes" id="UP000064893">
    <property type="component" value="Chromosome"/>
</dbReference>
<keyword evidence="9" id="KW-0547">Nucleotide-binding</keyword>
<dbReference type="OrthoDB" id="9781208at2"/>
<dbReference type="AlphaFoldDB" id="A0A0S2HXC0"/>
<keyword evidence="13" id="KW-0902">Two-component regulatory system</keyword>
<dbReference type="GO" id="GO:0007234">
    <property type="term" value="P:osmosensory signaling via phosphorelay pathway"/>
    <property type="evidence" value="ECO:0007669"/>
    <property type="project" value="TreeGrafter"/>
</dbReference>
<dbReference type="InterPro" id="IPR003594">
    <property type="entry name" value="HATPase_dom"/>
</dbReference>
<sequence length="679" mass="77933">MREKLNEILKQYSKERNSPLYKTIEEFAQTVPGNGDSITQIDYKGVFSESKTIGLLIDPATGNILDANDGALNYYGYSAREMLSMKISEINILTEDEIAAEIHKAKTQKRNYFLFRHRLKNGEIRNVEVYSHPVNTKTGIILHSVIFDIEEKVKARYEANRFHTAVEQSPTSVVITDLDGTIEYVNPKFTELTGYTVEEAIGENPRILKSEKTSPEVYKEMWETISNGKVWVGEFINKHKNGTHFWERATLAPLYQDSLHVGYIAVKENITDRKIEEFKVAELNHELEVNLEELNSAYEELNVINEKLNESNEILKTEREQFLSLLNSITEPIYVADKYTYEILFANQAVNEVVGHNISGEKCFRALQNNDEPCSFCKHDEIFTKNKSCYWEHFNESLKKDFYIIDRPIRWVDGREAHFQLAIDVSKLKEVEKELRQAKQDLTNRSKELEELNATKDKFFSIISHDLKNPFNAIMGFSNFLYTKIDKYDKETIKQYAGNIYKSSRNSYKLLQNLLEWAGSQMNHTKFDPVPFKLYQLVDECITGLYSQISEKNIHADVQVPAELDAYGDKNMINTILRNLISNAIKFSHKGGKIVIDAMQKNKCIVISVKDFGVGMPNETQKKLFKISEKVTTPGTNQEKGTGLGLLLSKEFATKHGGKIKVQSQEGEGSEFFVYLPLP</sequence>
<evidence type="ECO:0000256" key="12">
    <source>
        <dbReference type="ARBA" id="ARBA00022989"/>
    </source>
</evidence>
<evidence type="ECO:0000256" key="1">
    <source>
        <dbReference type="ARBA" id="ARBA00000085"/>
    </source>
</evidence>
<dbReference type="InterPro" id="IPR003661">
    <property type="entry name" value="HisK_dim/P_dom"/>
</dbReference>
<feature type="coiled-coil region" evidence="15">
    <location>
        <begin position="421"/>
        <end position="455"/>
    </location>
</feature>